<sequence>MDVQSSEENGLCHQLLTARTVSSVTVGSLEEDRKEEQKNLPKEVSPNKEQFFTLPNKRTSPSNHPHQQNAVKLEELLSELQQLDLAVRGGVLSSDLAHVRSLLVHEIHKLHALLPIYLKRRYASQIPSTMKRIVCVPISKKAFQGSIGQTTGSIPDLESTIGVQARKWNSNNRVGTSSGRTVNEKFLREETEEGNAKSVRHRRVVMESNATKDATKIDSSVSARLRGRSSNHQQHRLHRRLCASIPSLLEGTKVSYYTDHSCGSACSLLAIGCGGNGFKSKGYMYPYRCDYAQHVRYENDQYIMQERIYLPENPNFKIIGRILGPRGNSLRQLEAETRCRIVIRGKGSVKDKNKERRLRGLPVYSYGTEDRLTPVFVPKRNELYHYIVFKASDIKDLIVCEQPNAMNIHGNISGGLPYDPAIVSISMNPPPEPKMSSKFNIMGTSKVGMNANTGGSGISGVPARFNYRYPNFQSQRVKQQVDISVFDKDYDFEKANEQFREDLKGGEDNNLEQLEDKTKNEEGSGTGEGNKVNVPLAIATTDDTFYNKHNSFFDNISCDALEKEAGKNVRPDWKRERQTNQETFGYSAVRSFFFQRRGVRRHYGGGRSFGGVNSLGAQMNLFV</sequence>
<dbReference type="InterPro" id="IPR036612">
    <property type="entry name" value="KH_dom_type_1_sf"/>
</dbReference>
<keyword evidence="5" id="KW-1185">Reference proteome</keyword>
<evidence type="ECO:0000313" key="4">
    <source>
        <dbReference type="EMBL" id="KAF7636424.1"/>
    </source>
</evidence>
<feature type="compositionally biased region" description="Basic and acidic residues" evidence="2">
    <location>
        <begin position="30"/>
        <end position="41"/>
    </location>
</feature>
<dbReference type="SUPFAM" id="SSF54791">
    <property type="entry name" value="Eukaryotic type KH-domain (KH-domain type I)"/>
    <property type="match status" value="1"/>
</dbReference>
<dbReference type="SMART" id="SM01199">
    <property type="entry name" value="FDF"/>
    <property type="match status" value="1"/>
</dbReference>
<accession>A0A8S9ZSI6</accession>
<evidence type="ECO:0000256" key="2">
    <source>
        <dbReference type="SAM" id="MobiDB-lite"/>
    </source>
</evidence>
<comment type="caution">
    <text evidence="4">The sequence shown here is derived from an EMBL/GenBank/DDBJ whole genome shotgun (WGS) entry which is preliminary data.</text>
</comment>
<evidence type="ECO:0000259" key="3">
    <source>
        <dbReference type="PROSITE" id="PS51513"/>
    </source>
</evidence>
<dbReference type="InterPro" id="IPR055256">
    <property type="entry name" value="KH_1_KHDC4/BBP-like"/>
</dbReference>
<dbReference type="GO" id="GO:0003729">
    <property type="term" value="F:mRNA binding"/>
    <property type="evidence" value="ECO:0007669"/>
    <property type="project" value="TreeGrafter"/>
</dbReference>
<dbReference type="GO" id="GO:0034063">
    <property type="term" value="P:stress granule assembly"/>
    <property type="evidence" value="ECO:0007669"/>
    <property type="project" value="TreeGrafter"/>
</dbReference>
<feature type="compositionally biased region" description="Polar residues" evidence="2">
    <location>
        <begin position="56"/>
        <end position="67"/>
    </location>
</feature>
<dbReference type="Pfam" id="PF12701">
    <property type="entry name" value="LSM14"/>
    <property type="match status" value="1"/>
</dbReference>
<dbReference type="SMART" id="SM01271">
    <property type="entry name" value="LSM14"/>
    <property type="match status" value="1"/>
</dbReference>
<dbReference type="InterPro" id="IPR025609">
    <property type="entry name" value="Lsm14-like_N"/>
</dbReference>
<dbReference type="PANTHER" id="PTHR13586:SF0">
    <property type="entry name" value="TRAILER HITCH, ISOFORM H"/>
    <property type="match status" value="1"/>
</dbReference>
<dbReference type="InterPro" id="IPR004087">
    <property type="entry name" value="KH_dom"/>
</dbReference>
<dbReference type="PROSITE" id="PS51513">
    <property type="entry name" value="FFD"/>
    <property type="match status" value="1"/>
</dbReference>
<feature type="region of interest" description="Disordered" evidence="2">
    <location>
        <begin position="28"/>
        <end position="67"/>
    </location>
</feature>
<reference evidence="4" key="1">
    <citation type="journal article" date="2020" name="Ecol. Evol.">
        <title>Genome structure and content of the rice root-knot nematode (Meloidogyne graminicola).</title>
        <authorList>
            <person name="Phan N.T."/>
            <person name="Danchin E.G.J."/>
            <person name="Klopp C."/>
            <person name="Perfus-Barbeoch L."/>
            <person name="Kozlowski D.K."/>
            <person name="Koutsovoulos G.D."/>
            <person name="Lopez-Roques C."/>
            <person name="Bouchez O."/>
            <person name="Zahm M."/>
            <person name="Besnard G."/>
            <person name="Bellafiore S."/>
        </authorList>
    </citation>
    <scope>NUCLEOTIDE SEQUENCE</scope>
    <source>
        <strain evidence="4">VN-18</strain>
    </source>
</reference>
<dbReference type="GO" id="GO:0000932">
    <property type="term" value="C:P-body"/>
    <property type="evidence" value="ECO:0007669"/>
    <property type="project" value="TreeGrafter"/>
</dbReference>
<dbReference type="Proteomes" id="UP000605970">
    <property type="component" value="Unassembled WGS sequence"/>
</dbReference>
<name>A0A8S9ZSI6_9BILA</name>
<protein>
    <submittedName>
        <fullName evidence="4">KH domain-containing protein</fullName>
    </submittedName>
</protein>
<dbReference type="OrthoDB" id="21539at2759"/>
<evidence type="ECO:0000256" key="1">
    <source>
        <dbReference type="PROSITE-ProRule" id="PRU00846"/>
    </source>
</evidence>
<dbReference type="GO" id="GO:0033962">
    <property type="term" value="P:P-body assembly"/>
    <property type="evidence" value="ECO:0007669"/>
    <property type="project" value="TreeGrafter"/>
</dbReference>
<dbReference type="AlphaFoldDB" id="A0A8S9ZSI6"/>
<evidence type="ECO:0000313" key="5">
    <source>
        <dbReference type="Proteomes" id="UP000605970"/>
    </source>
</evidence>
<dbReference type="InterPro" id="IPR025761">
    <property type="entry name" value="FFD_box"/>
</dbReference>
<dbReference type="EMBL" id="JABEBT010000030">
    <property type="protein sequence ID" value="KAF7636424.1"/>
    <property type="molecule type" value="Genomic_DNA"/>
</dbReference>
<dbReference type="Pfam" id="PF22675">
    <property type="entry name" value="KH-I_KHDC4-BBP"/>
    <property type="match status" value="1"/>
</dbReference>
<feature type="domain" description="FFD box profile" evidence="3">
    <location>
        <begin position="544"/>
        <end position="560"/>
    </location>
</feature>
<gene>
    <name evidence="4" type="ORF">Mgra_00004210</name>
</gene>
<dbReference type="PANTHER" id="PTHR13586">
    <property type="entry name" value="SCD6 PROTEIN-RELATED"/>
    <property type="match status" value="1"/>
</dbReference>
<feature type="short sequence motif" description="FFD box" evidence="1">
    <location>
        <begin position="544"/>
        <end position="560"/>
    </location>
</feature>
<proteinExistence type="predicted"/>
<dbReference type="InterPro" id="IPR019050">
    <property type="entry name" value="FDF_dom"/>
</dbReference>
<feature type="region of interest" description="Disordered" evidence="2">
    <location>
        <begin position="499"/>
        <end position="532"/>
    </location>
</feature>
<dbReference type="Gene3D" id="3.30.1370.10">
    <property type="entry name" value="K Homology domain, type 1"/>
    <property type="match status" value="1"/>
</dbReference>
<dbReference type="SMART" id="SM00322">
    <property type="entry name" value="KH"/>
    <property type="match status" value="1"/>
</dbReference>
<organism evidence="4 5">
    <name type="scientific">Meloidogyne graminicola</name>
    <dbReference type="NCBI Taxonomy" id="189291"/>
    <lineage>
        <taxon>Eukaryota</taxon>
        <taxon>Metazoa</taxon>
        <taxon>Ecdysozoa</taxon>
        <taxon>Nematoda</taxon>
        <taxon>Chromadorea</taxon>
        <taxon>Rhabditida</taxon>
        <taxon>Tylenchina</taxon>
        <taxon>Tylenchomorpha</taxon>
        <taxon>Tylenchoidea</taxon>
        <taxon>Meloidogynidae</taxon>
        <taxon>Meloidogyninae</taxon>
        <taxon>Meloidogyne</taxon>
    </lineage>
</organism>